<keyword evidence="1" id="KW-0732">Signal</keyword>
<dbReference type="AlphaFoldDB" id="A0A543PPK8"/>
<sequence length="169" mass="17959">MRRSRIMFTVLAATGLTVAMTAPAGADPTPTTTTYAVTQCQTEFNVDFWETGKMLHGQGTIVFDVYRYVQGEGWVYFGKNTDTIWGLLNGVNGAGGMHGGLVFNSTIGDFTGTWSAGSESQGISGVGQIVARSTDGSLKLQTPKNGLLDPAQYPPLCDAEVGTWVVTSH</sequence>
<gene>
    <name evidence="2" type="ORF">FHX52_2727</name>
</gene>
<feature type="signal peptide" evidence="1">
    <location>
        <begin position="1"/>
        <end position="26"/>
    </location>
</feature>
<reference evidence="2 3" key="1">
    <citation type="submission" date="2019-06" db="EMBL/GenBank/DDBJ databases">
        <title>Sequencing the genomes of 1000 actinobacteria strains.</title>
        <authorList>
            <person name="Klenk H.-P."/>
        </authorList>
    </citation>
    <scope>NUCLEOTIDE SEQUENCE [LARGE SCALE GENOMIC DNA]</scope>
    <source>
        <strain evidence="2 3">DSM 21776</strain>
    </source>
</reference>
<evidence type="ECO:0000313" key="3">
    <source>
        <dbReference type="Proteomes" id="UP000320085"/>
    </source>
</evidence>
<comment type="caution">
    <text evidence="2">The sequence shown here is derived from an EMBL/GenBank/DDBJ whole genome shotgun (WGS) entry which is preliminary data.</text>
</comment>
<dbReference type="EMBL" id="VFQF01000002">
    <property type="protein sequence ID" value="TQN46022.1"/>
    <property type="molecule type" value="Genomic_DNA"/>
</dbReference>
<evidence type="ECO:0000256" key="1">
    <source>
        <dbReference type="SAM" id="SignalP"/>
    </source>
</evidence>
<organism evidence="2 3">
    <name type="scientific">Humibacillus xanthopallidus</name>
    <dbReference type="NCBI Taxonomy" id="412689"/>
    <lineage>
        <taxon>Bacteria</taxon>
        <taxon>Bacillati</taxon>
        <taxon>Actinomycetota</taxon>
        <taxon>Actinomycetes</taxon>
        <taxon>Micrococcales</taxon>
        <taxon>Intrasporangiaceae</taxon>
        <taxon>Humibacillus</taxon>
    </lineage>
</organism>
<dbReference type="Proteomes" id="UP000320085">
    <property type="component" value="Unassembled WGS sequence"/>
</dbReference>
<proteinExistence type="predicted"/>
<feature type="chain" id="PRO_5021823477" description="Secreted protein" evidence="1">
    <location>
        <begin position="27"/>
        <end position="169"/>
    </location>
</feature>
<protein>
    <recommendedName>
        <fullName evidence="4">Secreted protein</fullName>
    </recommendedName>
</protein>
<name>A0A543PPK8_9MICO</name>
<accession>A0A543PPK8</accession>
<evidence type="ECO:0000313" key="2">
    <source>
        <dbReference type="EMBL" id="TQN46022.1"/>
    </source>
</evidence>
<evidence type="ECO:0008006" key="4">
    <source>
        <dbReference type="Google" id="ProtNLM"/>
    </source>
</evidence>